<dbReference type="InterPro" id="IPR005475">
    <property type="entry name" value="Transketolase-like_Pyr-bd"/>
</dbReference>
<dbReference type="CDD" id="cd07033">
    <property type="entry name" value="TPP_PYR_DXS_TK_like"/>
    <property type="match status" value="1"/>
</dbReference>
<keyword evidence="5 10" id="KW-0479">Metal-binding</keyword>
<keyword evidence="6 10" id="KW-0460">Magnesium</keyword>
<evidence type="ECO:0000313" key="13">
    <source>
        <dbReference type="EMBL" id="GGM12160.1"/>
    </source>
</evidence>
<evidence type="ECO:0000256" key="3">
    <source>
        <dbReference type="ARBA" id="ARBA00011738"/>
    </source>
</evidence>
<feature type="binding site" evidence="10">
    <location>
        <position position="201"/>
    </location>
    <ligand>
        <name>thiamine diphosphate</name>
        <dbReference type="ChEBI" id="CHEBI:58937"/>
    </ligand>
</feature>
<organism evidence="13 14">
    <name type="scientific">Nakamurella endophytica</name>
    <dbReference type="NCBI Taxonomy" id="1748367"/>
    <lineage>
        <taxon>Bacteria</taxon>
        <taxon>Bacillati</taxon>
        <taxon>Actinomycetota</taxon>
        <taxon>Actinomycetes</taxon>
        <taxon>Nakamurellales</taxon>
        <taxon>Nakamurellaceae</taxon>
        <taxon>Nakamurella</taxon>
    </lineage>
</organism>
<feature type="domain" description="Transketolase-like pyrimidine-binding" evidence="12">
    <location>
        <begin position="342"/>
        <end position="506"/>
    </location>
</feature>
<dbReference type="PANTHER" id="PTHR43322">
    <property type="entry name" value="1-D-DEOXYXYLULOSE 5-PHOSPHATE SYNTHASE-RELATED"/>
    <property type="match status" value="1"/>
</dbReference>
<reference evidence="13" key="2">
    <citation type="submission" date="2020-09" db="EMBL/GenBank/DDBJ databases">
        <authorList>
            <person name="Sun Q."/>
            <person name="Zhou Y."/>
        </authorList>
    </citation>
    <scope>NUCLEOTIDE SEQUENCE</scope>
    <source>
        <strain evidence="13">CGMCC 4.7308</strain>
    </source>
</reference>
<evidence type="ECO:0000256" key="1">
    <source>
        <dbReference type="ARBA" id="ARBA00004980"/>
    </source>
</evidence>
<evidence type="ECO:0000256" key="6">
    <source>
        <dbReference type="ARBA" id="ARBA00022842"/>
    </source>
</evidence>
<comment type="pathway">
    <text evidence="1 10">Metabolic intermediate biosynthesis; 1-deoxy-D-xylulose 5-phosphate biosynthesis; 1-deoxy-D-xylulose 5-phosphate from D-glyceraldehyde 3-phosphate and pyruvate: step 1/1.</text>
</comment>
<comment type="subunit">
    <text evidence="3 10">Homodimer.</text>
</comment>
<dbReference type="SUPFAM" id="SSF52518">
    <property type="entry name" value="Thiamin diphosphate-binding fold (THDP-binding)"/>
    <property type="match status" value="2"/>
</dbReference>
<keyword evidence="8 10" id="KW-0786">Thiamine pyrophosphate</keyword>
<dbReference type="FunFam" id="3.40.50.970:FF:000005">
    <property type="entry name" value="1-deoxy-D-xylulose-5-phosphate synthase"/>
    <property type="match status" value="1"/>
</dbReference>
<dbReference type="AlphaFoldDB" id="A0A917WKQ2"/>
<feature type="binding site" evidence="10">
    <location>
        <position position="171"/>
    </location>
    <ligand>
        <name>Mg(2+)</name>
        <dbReference type="ChEBI" id="CHEBI:18420"/>
    </ligand>
</feature>
<keyword evidence="4 10" id="KW-0808">Transferase</keyword>
<protein>
    <recommendedName>
        <fullName evidence="10">1-deoxy-D-xylulose-5-phosphate synthase</fullName>
        <ecNumber evidence="10">2.2.1.7</ecNumber>
    </recommendedName>
    <alternativeName>
        <fullName evidence="10">1-deoxyxylulose-5-phosphate synthase</fullName>
        <shortName evidence="10">DXP synthase</shortName>
        <shortName evidence="10">DXPS</shortName>
    </alternativeName>
</protein>
<feature type="binding site" evidence="10">
    <location>
        <begin position="139"/>
        <end position="141"/>
    </location>
    <ligand>
        <name>thiamine diphosphate</name>
        <dbReference type="ChEBI" id="CHEBI:58937"/>
    </ligand>
</feature>
<dbReference type="HAMAP" id="MF_00315">
    <property type="entry name" value="DXP_synth"/>
    <property type="match status" value="1"/>
</dbReference>
<comment type="similarity">
    <text evidence="2 10">Belongs to the transketolase family. DXPS subfamily.</text>
</comment>
<evidence type="ECO:0000256" key="7">
    <source>
        <dbReference type="ARBA" id="ARBA00022977"/>
    </source>
</evidence>
<evidence type="ECO:0000256" key="9">
    <source>
        <dbReference type="ARBA" id="ARBA00023229"/>
    </source>
</evidence>
<comment type="function">
    <text evidence="10">Catalyzes the acyloin condensation reaction between C atoms 2 and 3 of pyruvate and glyceraldehyde 3-phosphate to yield 1-deoxy-D-xylulose-5-phosphate (DXP).</text>
</comment>
<dbReference type="NCBIfam" id="NF003933">
    <property type="entry name" value="PRK05444.2-2"/>
    <property type="match status" value="1"/>
</dbReference>
<dbReference type="InterPro" id="IPR020826">
    <property type="entry name" value="Transketolase_BS"/>
</dbReference>
<dbReference type="Proteomes" id="UP000655208">
    <property type="component" value="Unassembled WGS sequence"/>
</dbReference>
<feature type="region of interest" description="Disordered" evidence="11">
    <location>
        <begin position="1"/>
        <end position="30"/>
    </location>
</feature>
<dbReference type="Gene3D" id="3.40.50.920">
    <property type="match status" value="1"/>
</dbReference>
<dbReference type="CDD" id="cd02007">
    <property type="entry name" value="TPP_DXS"/>
    <property type="match status" value="1"/>
</dbReference>
<comment type="cofactor">
    <cofactor evidence="10">
        <name>Mg(2+)</name>
        <dbReference type="ChEBI" id="CHEBI:18420"/>
    </cofactor>
    <text evidence="10">Binds 1 Mg(2+) ion per subunit.</text>
</comment>
<dbReference type="Gene3D" id="3.40.50.970">
    <property type="match status" value="2"/>
</dbReference>
<dbReference type="InterPro" id="IPR009014">
    <property type="entry name" value="Transketo_C/PFOR_II"/>
</dbReference>
<keyword evidence="9 10" id="KW-0414">Isoprene biosynthesis</keyword>
<evidence type="ECO:0000256" key="10">
    <source>
        <dbReference type="HAMAP-Rule" id="MF_00315"/>
    </source>
</evidence>
<dbReference type="GO" id="GO:0009228">
    <property type="term" value="P:thiamine biosynthetic process"/>
    <property type="evidence" value="ECO:0007669"/>
    <property type="project" value="UniProtKB-UniRule"/>
</dbReference>
<evidence type="ECO:0000256" key="11">
    <source>
        <dbReference type="SAM" id="MobiDB-lite"/>
    </source>
</evidence>
<dbReference type="GO" id="GO:0005829">
    <property type="term" value="C:cytosol"/>
    <property type="evidence" value="ECO:0007669"/>
    <property type="project" value="TreeGrafter"/>
</dbReference>
<dbReference type="PANTHER" id="PTHR43322:SF5">
    <property type="entry name" value="1-DEOXY-D-XYLULOSE-5-PHOSPHATE SYNTHASE, CHLOROPLASTIC"/>
    <property type="match status" value="1"/>
</dbReference>
<keyword evidence="7 10" id="KW-0784">Thiamine biosynthesis</keyword>
<name>A0A917WKQ2_9ACTN</name>
<reference evidence="13" key="1">
    <citation type="journal article" date="2014" name="Int. J. Syst. Evol. Microbiol.">
        <title>Complete genome sequence of Corynebacterium casei LMG S-19264T (=DSM 44701T), isolated from a smear-ripened cheese.</title>
        <authorList>
            <consortium name="US DOE Joint Genome Institute (JGI-PGF)"/>
            <person name="Walter F."/>
            <person name="Albersmeier A."/>
            <person name="Kalinowski J."/>
            <person name="Ruckert C."/>
        </authorList>
    </citation>
    <scope>NUCLEOTIDE SEQUENCE</scope>
    <source>
        <strain evidence="13">CGMCC 4.7308</strain>
    </source>
</reference>
<dbReference type="GO" id="GO:0008661">
    <property type="term" value="F:1-deoxy-D-xylulose-5-phosphate synthase activity"/>
    <property type="evidence" value="ECO:0007669"/>
    <property type="project" value="UniProtKB-UniRule"/>
</dbReference>
<dbReference type="GO" id="GO:0019288">
    <property type="term" value="P:isopentenyl diphosphate biosynthetic process, methylerythritol 4-phosphate pathway"/>
    <property type="evidence" value="ECO:0007669"/>
    <property type="project" value="TreeGrafter"/>
</dbReference>
<dbReference type="InterPro" id="IPR005477">
    <property type="entry name" value="Dxylulose-5-P_synthase"/>
</dbReference>
<dbReference type="EMBL" id="BMNA01000009">
    <property type="protein sequence ID" value="GGM12160.1"/>
    <property type="molecule type" value="Genomic_DNA"/>
</dbReference>
<dbReference type="NCBIfam" id="TIGR00204">
    <property type="entry name" value="dxs"/>
    <property type="match status" value="1"/>
</dbReference>
<dbReference type="Pfam" id="PF02779">
    <property type="entry name" value="Transket_pyr"/>
    <property type="match status" value="1"/>
</dbReference>
<feature type="binding site" evidence="10">
    <location>
        <position position="201"/>
    </location>
    <ligand>
        <name>Mg(2+)</name>
        <dbReference type="ChEBI" id="CHEBI:18420"/>
    </ligand>
</feature>
<dbReference type="InterPro" id="IPR033248">
    <property type="entry name" value="Transketolase_C"/>
</dbReference>
<dbReference type="PROSITE" id="PS00802">
    <property type="entry name" value="TRANSKETOLASE_2"/>
    <property type="match status" value="1"/>
</dbReference>
<comment type="cofactor">
    <cofactor evidence="10">
        <name>thiamine diphosphate</name>
        <dbReference type="ChEBI" id="CHEBI:58937"/>
    </cofactor>
    <text evidence="10">Binds 1 thiamine pyrophosphate per subunit.</text>
</comment>
<dbReference type="SMART" id="SM00861">
    <property type="entry name" value="Transket_pyr"/>
    <property type="match status" value="1"/>
</dbReference>
<dbReference type="GO" id="GO:0030976">
    <property type="term" value="F:thiamine pyrophosphate binding"/>
    <property type="evidence" value="ECO:0007669"/>
    <property type="project" value="UniProtKB-UniRule"/>
</dbReference>
<feature type="region of interest" description="Disordered" evidence="11">
    <location>
        <begin position="663"/>
        <end position="697"/>
    </location>
</feature>
<comment type="catalytic activity">
    <reaction evidence="10">
        <text>D-glyceraldehyde 3-phosphate + pyruvate + H(+) = 1-deoxy-D-xylulose 5-phosphate + CO2</text>
        <dbReference type="Rhea" id="RHEA:12605"/>
        <dbReference type="ChEBI" id="CHEBI:15361"/>
        <dbReference type="ChEBI" id="CHEBI:15378"/>
        <dbReference type="ChEBI" id="CHEBI:16526"/>
        <dbReference type="ChEBI" id="CHEBI:57792"/>
        <dbReference type="ChEBI" id="CHEBI:59776"/>
        <dbReference type="EC" id="2.2.1.7"/>
    </reaction>
</comment>
<evidence type="ECO:0000313" key="14">
    <source>
        <dbReference type="Proteomes" id="UP000655208"/>
    </source>
</evidence>
<evidence type="ECO:0000256" key="2">
    <source>
        <dbReference type="ARBA" id="ARBA00011081"/>
    </source>
</evidence>
<dbReference type="SUPFAM" id="SSF52922">
    <property type="entry name" value="TK C-terminal domain-like"/>
    <property type="match status" value="1"/>
</dbReference>
<dbReference type="Pfam" id="PF02780">
    <property type="entry name" value="Transketolase_C"/>
    <property type="match status" value="1"/>
</dbReference>
<dbReference type="InterPro" id="IPR029061">
    <property type="entry name" value="THDP-binding"/>
</dbReference>
<feature type="binding site" evidence="10">
    <location>
        <position position="312"/>
    </location>
    <ligand>
        <name>thiamine diphosphate</name>
        <dbReference type="ChEBI" id="CHEBI:58937"/>
    </ligand>
</feature>
<evidence type="ECO:0000256" key="5">
    <source>
        <dbReference type="ARBA" id="ARBA00022723"/>
    </source>
</evidence>
<gene>
    <name evidence="10 13" type="primary">dxs</name>
    <name evidence="13" type="ORF">GCM10011594_35020</name>
</gene>
<feature type="binding site" evidence="10">
    <location>
        <position position="393"/>
    </location>
    <ligand>
        <name>thiamine diphosphate</name>
        <dbReference type="ChEBI" id="CHEBI:58937"/>
    </ligand>
</feature>
<dbReference type="Pfam" id="PF13292">
    <property type="entry name" value="DXP_synthase_N"/>
    <property type="match status" value="1"/>
</dbReference>
<dbReference type="InterPro" id="IPR049557">
    <property type="entry name" value="Transketolase_CS"/>
</dbReference>
<keyword evidence="14" id="KW-1185">Reference proteome</keyword>
<dbReference type="EC" id="2.2.1.7" evidence="10"/>
<evidence type="ECO:0000256" key="8">
    <source>
        <dbReference type="ARBA" id="ARBA00023052"/>
    </source>
</evidence>
<comment type="caution">
    <text evidence="13">The sequence shown here is derived from an EMBL/GenBank/DDBJ whole genome shotgun (WGS) entry which is preliminary data.</text>
</comment>
<proteinExistence type="inferred from homology"/>
<dbReference type="GO" id="GO:0016114">
    <property type="term" value="P:terpenoid biosynthetic process"/>
    <property type="evidence" value="ECO:0007669"/>
    <property type="project" value="UniProtKB-UniRule"/>
</dbReference>
<feature type="binding site" evidence="10">
    <location>
        <position position="98"/>
    </location>
    <ligand>
        <name>thiamine diphosphate</name>
        <dbReference type="ChEBI" id="CHEBI:58937"/>
    </ligand>
</feature>
<accession>A0A917WKQ2</accession>
<evidence type="ECO:0000256" key="4">
    <source>
        <dbReference type="ARBA" id="ARBA00022679"/>
    </source>
</evidence>
<feature type="binding site" evidence="10">
    <location>
        <begin position="172"/>
        <end position="173"/>
    </location>
    <ligand>
        <name>thiamine diphosphate</name>
        <dbReference type="ChEBI" id="CHEBI:58937"/>
    </ligand>
</feature>
<evidence type="ECO:0000259" key="12">
    <source>
        <dbReference type="SMART" id="SM00861"/>
    </source>
</evidence>
<dbReference type="PROSITE" id="PS00801">
    <property type="entry name" value="TRANSKETOLASE_1"/>
    <property type="match status" value="1"/>
</dbReference>
<dbReference type="GO" id="GO:0000287">
    <property type="term" value="F:magnesium ion binding"/>
    <property type="evidence" value="ECO:0007669"/>
    <property type="project" value="UniProtKB-UniRule"/>
</dbReference>
<sequence>MPHRRATDSTGIRPRTGRTSGQDARSGLLGRLRGPADLKTLGPDELSALAGEIREFLVQHTSARGGHLGPNLGVVELTLALHRVFDSPADPIVFDTGHQAYVHKILTGRAAGFDRLRTRGGLSGYPSRAESEHDWVENSHASTSLSYADGLAKAFQVRGESDRTVVAVIGDGALTGGMAWEALNNIAAGSGRPLVVVLNDNGRSYAPTIGGMAQRMAALRLRPGYERMLGQVKSTLPRAPVVGRPLYGALHAVKTAVKDWLLPPAMFSDLGLKYLGPIDGHDVEELESALSRAKGFRGPVLVHCLTRKGQGYPPAENDDAEQMHSPPAFDPVTGRPKVTPSTSWTSVFSRELLRAGAERDDVVAVTAAMSGPTGLDAFAAAFPDRFYDVGIAEQHAVTSAAGLAMGGLHPVVAVYATFLNRAFDQLLMDCALHRLGVTVVLDRAGITGEDGPSHHGMWDMSLAALVPGLCLAAPRDAVTLSEELFEALAVGDAPTVLRYPKGAVPQEVPALRRVTSGDGGPVPVEGGRGAVDVLAQPRAGHENDVLLVAVGAFGGMAVEAASRLADQGIGVTVVDPRWALPVPPVLVDLAAGHRLVVTVEDGGRSGGVGAAVVDALAGTDVPVQVVALPQRFLESASRAELLIELGLTAQVLARTVTETFADRAGRRSGEAATPAGPDADPFDTPGGLSGRRPAGEA</sequence>